<keyword evidence="2" id="KW-1185">Reference proteome</keyword>
<evidence type="ECO:0000313" key="2">
    <source>
        <dbReference type="Proteomes" id="UP001157418"/>
    </source>
</evidence>
<reference evidence="1 2" key="1">
    <citation type="submission" date="2022-01" db="EMBL/GenBank/DDBJ databases">
        <authorList>
            <person name="Xiong W."/>
            <person name="Schranz E."/>
        </authorList>
    </citation>
    <scope>NUCLEOTIDE SEQUENCE [LARGE SCALE GENOMIC DNA]</scope>
</reference>
<evidence type="ECO:0000313" key="1">
    <source>
        <dbReference type="EMBL" id="CAH1431972.1"/>
    </source>
</evidence>
<dbReference type="Gene3D" id="3.10.20.90">
    <property type="entry name" value="Phosphatidylinositol 3-kinase Catalytic Subunit, Chain A, domain 1"/>
    <property type="match status" value="1"/>
</dbReference>
<comment type="caution">
    <text evidence="1">The sequence shown here is derived from an EMBL/GenBank/DDBJ whole genome shotgun (WGS) entry which is preliminary data.</text>
</comment>
<dbReference type="AlphaFoldDB" id="A0AAU9N1M9"/>
<organism evidence="1 2">
    <name type="scientific">Lactuca virosa</name>
    <dbReference type="NCBI Taxonomy" id="75947"/>
    <lineage>
        <taxon>Eukaryota</taxon>
        <taxon>Viridiplantae</taxon>
        <taxon>Streptophyta</taxon>
        <taxon>Embryophyta</taxon>
        <taxon>Tracheophyta</taxon>
        <taxon>Spermatophyta</taxon>
        <taxon>Magnoliopsida</taxon>
        <taxon>eudicotyledons</taxon>
        <taxon>Gunneridae</taxon>
        <taxon>Pentapetalae</taxon>
        <taxon>asterids</taxon>
        <taxon>campanulids</taxon>
        <taxon>Asterales</taxon>
        <taxon>Asteraceae</taxon>
        <taxon>Cichorioideae</taxon>
        <taxon>Cichorieae</taxon>
        <taxon>Lactucinae</taxon>
        <taxon>Lactuca</taxon>
    </lineage>
</organism>
<protein>
    <submittedName>
        <fullName evidence="1">Uncharacterized protein</fullName>
    </submittedName>
</protein>
<sequence>MKRNIAYKCRIKLKKHPQPSSDTYNHIHDLNRLRISLYVGRFIVKSCGKPSEIISKLNERAGCGPNKEIELYVVSAISSLEKRKNKIKFC</sequence>
<gene>
    <name evidence="1" type="ORF">LVIROSA_LOCUS18660</name>
</gene>
<dbReference type="EMBL" id="CAKMRJ010003334">
    <property type="protein sequence ID" value="CAH1431972.1"/>
    <property type="molecule type" value="Genomic_DNA"/>
</dbReference>
<dbReference type="Proteomes" id="UP001157418">
    <property type="component" value="Unassembled WGS sequence"/>
</dbReference>
<proteinExistence type="predicted"/>
<name>A0AAU9N1M9_9ASTR</name>
<accession>A0AAU9N1M9</accession>